<gene>
    <name evidence="2" type="ORF">SeLEV6574_g00485</name>
</gene>
<dbReference type="VEuPathDB" id="FungiDB:SeMB42_g01029"/>
<protein>
    <submittedName>
        <fullName evidence="2">Uncharacterized protein</fullName>
    </submittedName>
</protein>
<comment type="caution">
    <text evidence="2">The sequence shown here is derived from an EMBL/GenBank/DDBJ whole genome shotgun (WGS) entry which is preliminary data.</text>
</comment>
<evidence type="ECO:0000313" key="2">
    <source>
        <dbReference type="EMBL" id="TPX51118.1"/>
    </source>
</evidence>
<feature type="transmembrane region" description="Helical" evidence="1">
    <location>
        <begin position="251"/>
        <end position="269"/>
    </location>
</feature>
<proteinExistence type="predicted"/>
<dbReference type="AlphaFoldDB" id="A0A507DJN9"/>
<evidence type="ECO:0000313" key="3">
    <source>
        <dbReference type="Proteomes" id="UP000320475"/>
    </source>
</evidence>
<reference evidence="2 3" key="1">
    <citation type="journal article" date="2019" name="Sci. Rep.">
        <title>Comparative genomics of chytrid fungi reveal insights into the obligate biotrophic and pathogenic lifestyle of Synchytrium endobioticum.</title>
        <authorList>
            <person name="van de Vossenberg B.T.L.H."/>
            <person name="Warris S."/>
            <person name="Nguyen H.D.T."/>
            <person name="van Gent-Pelzer M.P.E."/>
            <person name="Joly D.L."/>
            <person name="van de Geest H.C."/>
            <person name="Bonants P.J.M."/>
            <person name="Smith D.S."/>
            <person name="Levesque C.A."/>
            <person name="van der Lee T.A.J."/>
        </authorList>
    </citation>
    <scope>NUCLEOTIDE SEQUENCE [LARGE SCALE GENOMIC DNA]</scope>
    <source>
        <strain evidence="2 3">LEV6574</strain>
    </source>
</reference>
<accession>A0A507DJN9</accession>
<organism evidence="2 3">
    <name type="scientific">Synchytrium endobioticum</name>
    <dbReference type="NCBI Taxonomy" id="286115"/>
    <lineage>
        <taxon>Eukaryota</taxon>
        <taxon>Fungi</taxon>
        <taxon>Fungi incertae sedis</taxon>
        <taxon>Chytridiomycota</taxon>
        <taxon>Chytridiomycota incertae sedis</taxon>
        <taxon>Chytridiomycetes</taxon>
        <taxon>Synchytriales</taxon>
        <taxon>Synchytriaceae</taxon>
        <taxon>Synchytrium</taxon>
    </lineage>
</organism>
<dbReference type="Proteomes" id="UP000320475">
    <property type="component" value="Unassembled WGS sequence"/>
</dbReference>
<keyword evidence="1" id="KW-0812">Transmembrane</keyword>
<keyword evidence="1" id="KW-1133">Transmembrane helix</keyword>
<dbReference type="EMBL" id="QEAM01000008">
    <property type="protein sequence ID" value="TPX51118.1"/>
    <property type="molecule type" value="Genomic_DNA"/>
</dbReference>
<feature type="transmembrane region" description="Helical" evidence="1">
    <location>
        <begin position="224"/>
        <end position="245"/>
    </location>
</feature>
<name>A0A507DJN9_9FUNG</name>
<evidence type="ECO:0000256" key="1">
    <source>
        <dbReference type="SAM" id="Phobius"/>
    </source>
</evidence>
<sequence length="325" mass="36348">MNPLGTLNRNDGMKYPFAVQVEHLRSSRAHLHTCTLFGTPSQRWKTFHLPLLHLPSPADMYTSMQQSILLATLALLHLLTCAYGDGIGSLNVDEGFKFFDQVAFVGLLENNDQPTSFKRLSTRSQWNELPKKARNVIISWGGDNNRWLKLTSTDGKTYQILLSPQLAREHQTAYNIKDAFPTAPSIPDVLWVKDNYEVTYPGGNQPVYGQLTPAQHEPEIIPKWLIIGVDGAFLVIMLALLHTVILSSAGFLVVAAVGTLTLFAALSLIEHRQYLGKALNKLSFGKWFSRRPQTNDRAPIANSGRQSSYNLRAKPFNQRIGVHSI</sequence>
<keyword evidence="1" id="KW-0472">Membrane</keyword>